<sequence length="100" mass="11169">MVLKTIGQAQVRGSRHPPDPPCLRHHPTAPADVSTDGGHNQVPLMNRRLWELNGRPISIAGWQIESPVCTGNICQVMGRISQRLLIQHRSEFEKEAFIAL</sequence>
<feature type="region of interest" description="Disordered" evidence="1">
    <location>
        <begin position="1"/>
        <end position="38"/>
    </location>
</feature>
<dbReference type="AlphaFoldDB" id="A0ABD0XKD2"/>
<accession>A0ABD0XKD2</accession>
<evidence type="ECO:0000313" key="2">
    <source>
        <dbReference type="EMBL" id="KAL0984434.1"/>
    </source>
</evidence>
<name>A0ABD0XKD2_UMBPY</name>
<gene>
    <name evidence="2" type="ORF">UPYG_G00141430</name>
</gene>
<organism evidence="2 3">
    <name type="scientific">Umbra pygmaea</name>
    <name type="common">Eastern mudminnow</name>
    <dbReference type="NCBI Taxonomy" id="75934"/>
    <lineage>
        <taxon>Eukaryota</taxon>
        <taxon>Metazoa</taxon>
        <taxon>Chordata</taxon>
        <taxon>Craniata</taxon>
        <taxon>Vertebrata</taxon>
        <taxon>Euteleostomi</taxon>
        <taxon>Actinopterygii</taxon>
        <taxon>Neopterygii</taxon>
        <taxon>Teleostei</taxon>
        <taxon>Protacanthopterygii</taxon>
        <taxon>Esociformes</taxon>
        <taxon>Umbridae</taxon>
        <taxon>Umbra</taxon>
    </lineage>
</organism>
<proteinExistence type="predicted"/>
<dbReference type="Proteomes" id="UP001557470">
    <property type="component" value="Unassembled WGS sequence"/>
</dbReference>
<evidence type="ECO:0000313" key="3">
    <source>
        <dbReference type="Proteomes" id="UP001557470"/>
    </source>
</evidence>
<reference evidence="2 3" key="1">
    <citation type="submission" date="2024-06" db="EMBL/GenBank/DDBJ databases">
        <authorList>
            <person name="Pan Q."/>
            <person name="Wen M."/>
            <person name="Jouanno E."/>
            <person name="Zahm M."/>
            <person name="Klopp C."/>
            <person name="Cabau C."/>
            <person name="Louis A."/>
            <person name="Berthelot C."/>
            <person name="Parey E."/>
            <person name="Roest Crollius H."/>
            <person name="Montfort J."/>
            <person name="Robinson-Rechavi M."/>
            <person name="Bouchez O."/>
            <person name="Lampietro C."/>
            <person name="Lopez Roques C."/>
            <person name="Donnadieu C."/>
            <person name="Postlethwait J."/>
            <person name="Bobe J."/>
            <person name="Verreycken H."/>
            <person name="Guiguen Y."/>
        </authorList>
    </citation>
    <scope>NUCLEOTIDE SEQUENCE [LARGE SCALE GENOMIC DNA]</scope>
    <source>
        <strain evidence="2">Up_M1</strain>
        <tissue evidence="2">Testis</tissue>
    </source>
</reference>
<comment type="caution">
    <text evidence="2">The sequence shown here is derived from an EMBL/GenBank/DDBJ whole genome shotgun (WGS) entry which is preliminary data.</text>
</comment>
<keyword evidence="3" id="KW-1185">Reference proteome</keyword>
<protein>
    <submittedName>
        <fullName evidence="2">Uncharacterized protein</fullName>
    </submittedName>
</protein>
<evidence type="ECO:0000256" key="1">
    <source>
        <dbReference type="SAM" id="MobiDB-lite"/>
    </source>
</evidence>
<dbReference type="EMBL" id="JAGEUA010000004">
    <property type="protein sequence ID" value="KAL0984434.1"/>
    <property type="molecule type" value="Genomic_DNA"/>
</dbReference>